<feature type="compositionally biased region" description="Basic and acidic residues" evidence="1">
    <location>
        <begin position="117"/>
        <end position="156"/>
    </location>
</feature>
<name>A0A2A5JM21_PSEO7</name>
<dbReference type="RefSeq" id="WP_099643372.1">
    <property type="nucleotide sequence ID" value="NZ_NKHF01000086.1"/>
</dbReference>
<gene>
    <name evidence="2" type="primary">tolA</name>
    <name evidence="2" type="ORF">CEX98_17815</name>
</gene>
<sequence>MSSLSSSVVKSVLLHGAIGGLLFATANFQIDKPSVMEVTLNPQQDEQKPERVVSAVSVDQQAVEKKIADLKKREADKKAAEDRRIRELEQRAQQARRDREAEARRIKKLEQERRAKLEEKRQAEAQAKRAREIEKKQREQADKARAEKAAAEEAAKKAAAQRQAEEDRLRKAEEARKRREAEEKRKAEEAERQRQKALEEQMLREQLAREQAARAKIRQQQVLSEVDKYKALIMQRIQANLLIDETMKGKQCRVNIRLAFNGLVTNVESLGGDKLVCEAAIRAVKMADTLPVSKDKDVFEQLKNINLTIKPNL</sequence>
<evidence type="ECO:0000256" key="1">
    <source>
        <dbReference type="SAM" id="MobiDB-lite"/>
    </source>
</evidence>
<organism evidence="2 3">
    <name type="scientific">Pseudoalteromonas piscicida</name>
    <dbReference type="NCBI Taxonomy" id="43662"/>
    <lineage>
        <taxon>Bacteria</taxon>
        <taxon>Pseudomonadati</taxon>
        <taxon>Pseudomonadota</taxon>
        <taxon>Gammaproteobacteria</taxon>
        <taxon>Alteromonadales</taxon>
        <taxon>Pseudoalteromonadaceae</taxon>
        <taxon>Pseudoalteromonas</taxon>
    </lineage>
</organism>
<dbReference type="InterPro" id="IPR014161">
    <property type="entry name" value="Tol-Pal_TolA"/>
</dbReference>
<dbReference type="Gene3D" id="3.30.1150.10">
    <property type="match status" value="1"/>
</dbReference>
<dbReference type="AlphaFoldDB" id="A0A2A5JM21"/>
<keyword evidence="3" id="KW-1185">Reference proteome</keyword>
<dbReference type="GO" id="GO:0019534">
    <property type="term" value="F:toxin transmembrane transporter activity"/>
    <property type="evidence" value="ECO:0007669"/>
    <property type="project" value="InterPro"/>
</dbReference>
<reference evidence="3" key="1">
    <citation type="journal article" date="2019" name="Genome Announc.">
        <title>Draft Genome Sequence of Pseudoalteromonas piscicida Strain 36Y ROTHPW, an Hypersaline Seawater Isolate from the South Coast of Sonora, Mexico.</title>
        <authorList>
            <person name="Sanchez-Diaz R."/>
            <person name="Molina-Garza Z.J."/>
            <person name="Cruz-Suarez L.E."/>
            <person name="Selvin J."/>
            <person name="Kiran G.S."/>
            <person name="Ibarra-Gamez J.C."/>
            <person name="Gomez-Gil B."/>
            <person name="Galaviz-Silva L."/>
        </authorList>
    </citation>
    <scope>NUCLEOTIDE SEQUENCE [LARGE SCALE GENOMIC DNA]</scope>
    <source>
        <strain evidence="3">36Y_RITHPW</strain>
    </source>
</reference>
<feature type="region of interest" description="Disordered" evidence="1">
    <location>
        <begin position="72"/>
        <end position="103"/>
    </location>
</feature>
<evidence type="ECO:0000313" key="2">
    <source>
        <dbReference type="EMBL" id="PCK30379.1"/>
    </source>
</evidence>
<dbReference type="OrthoDB" id="6194496at2"/>
<dbReference type="Proteomes" id="UP000228621">
    <property type="component" value="Unassembled WGS sequence"/>
</dbReference>
<protein>
    <submittedName>
        <fullName evidence="2">Protein TolA</fullName>
    </submittedName>
</protein>
<comment type="caution">
    <text evidence="2">The sequence shown here is derived from an EMBL/GenBank/DDBJ whole genome shotgun (WGS) entry which is preliminary data.</text>
</comment>
<dbReference type="GO" id="GO:0043213">
    <property type="term" value="P:bacteriocin transport"/>
    <property type="evidence" value="ECO:0007669"/>
    <property type="project" value="InterPro"/>
</dbReference>
<feature type="compositionally biased region" description="Basic and acidic residues" evidence="1">
    <location>
        <begin position="163"/>
        <end position="195"/>
    </location>
</feature>
<proteinExistence type="predicted"/>
<dbReference type="GO" id="GO:0016020">
    <property type="term" value="C:membrane"/>
    <property type="evidence" value="ECO:0007669"/>
    <property type="project" value="InterPro"/>
</dbReference>
<dbReference type="Pfam" id="PF06519">
    <property type="entry name" value="TolA"/>
    <property type="match status" value="1"/>
</dbReference>
<accession>A0A2A5JM21</accession>
<dbReference type="NCBIfam" id="TIGR02794">
    <property type="entry name" value="tolA_full"/>
    <property type="match status" value="1"/>
</dbReference>
<evidence type="ECO:0000313" key="3">
    <source>
        <dbReference type="Proteomes" id="UP000228621"/>
    </source>
</evidence>
<dbReference type="EMBL" id="NKHF01000086">
    <property type="protein sequence ID" value="PCK30379.1"/>
    <property type="molecule type" value="Genomic_DNA"/>
</dbReference>
<dbReference type="SUPFAM" id="SSF74653">
    <property type="entry name" value="TolA/TonB C-terminal domain"/>
    <property type="match status" value="1"/>
</dbReference>
<feature type="region of interest" description="Disordered" evidence="1">
    <location>
        <begin position="117"/>
        <end position="195"/>
    </location>
</feature>